<dbReference type="InterPro" id="IPR015946">
    <property type="entry name" value="KH_dom-like_a/b"/>
</dbReference>
<dbReference type="OrthoDB" id="9805918at2"/>
<dbReference type="CDD" id="cd01895">
    <property type="entry name" value="EngA2"/>
    <property type="match status" value="1"/>
</dbReference>
<dbReference type="GO" id="GO:0043022">
    <property type="term" value="F:ribosome binding"/>
    <property type="evidence" value="ECO:0007669"/>
    <property type="project" value="TreeGrafter"/>
</dbReference>
<dbReference type="PANTHER" id="PTHR43834:SF6">
    <property type="entry name" value="GTPASE DER"/>
    <property type="match status" value="1"/>
</dbReference>
<dbReference type="InterPro" id="IPR027417">
    <property type="entry name" value="P-loop_NTPase"/>
</dbReference>
<feature type="binding site" evidence="8">
    <location>
        <begin position="48"/>
        <end position="55"/>
    </location>
    <ligand>
        <name>GTP</name>
        <dbReference type="ChEBI" id="CHEBI:37565"/>
        <label>1</label>
    </ligand>
</feature>
<keyword evidence="4 10" id="KW-0677">Repeat</keyword>
<feature type="binding site" evidence="8">
    <location>
        <begin position="227"/>
        <end position="234"/>
    </location>
    <ligand>
        <name>GTP</name>
        <dbReference type="ChEBI" id="CHEBI:37565"/>
        <label>2</label>
    </ligand>
</feature>
<dbReference type="Gene3D" id="3.40.50.300">
    <property type="entry name" value="P-loop containing nucleotide triphosphate hydrolases"/>
    <property type="match status" value="2"/>
</dbReference>
<dbReference type="Proteomes" id="UP000190423">
    <property type="component" value="Unassembled WGS sequence"/>
</dbReference>
<feature type="binding site" evidence="8">
    <location>
        <begin position="95"/>
        <end position="99"/>
    </location>
    <ligand>
        <name>GTP</name>
        <dbReference type="ChEBI" id="CHEBI:37565"/>
        <label>1</label>
    </ligand>
</feature>
<keyword evidence="13" id="KW-1185">Reference proteome</keyword>
<evidence type="ECO:0000256" key="3">
    <source>
        <dbReference type="ARBA" id="ARBA00022517"/>
    </source>
</evidence>
<dbReference type="InterPro" id="IPR005225">
    <property type="entry name" value="Small_GTP-bd"/>
</dbReference>
<comment type="subunit">
    <text evidence="8">Associates with the 50S ribosomal subunit.</text>
</comment>
<name>A0A1T4JHL3_TREPO</name>
<dbReference type="InterPro" id="IPR032859">
    <property type="entry name" value="KH_dom-like"/>
</dbReference>
<dbReference type="InterPro" id="IPR006073">
    <property type="entry name" value="GTP-bd"/>
</dbReference>
<feature type="binding site" evidence="8">
    <location>
        <begin position="274"/>
        <end position="278"/>
    </location>
    <ligand>
        <name>GTP</name>
        <dbReference type="ChEBI" id="CHEBI:37565"/>
        <label>2</label>
    </ligand>
</feature>
<evidence type="ECO:0000256" key="8">
    <source>
        <dbReference type="HAMAP-Rule" id="MF_00195"/>
    </source>
</evidence>
<dbReference type="HAMAP" id="MF_00195">
    <property type="entry name" value="GTPase_Der"/>
    <property type="match status" value="1"/>
</dbReference>
<dbReference type="PIRSF" id="PIRSF006485">
    <property type="entry name" value="GTP-binding_EngA"/>
    <property type="match status" value="1"/>
</dbReference>
<protein>
    <recommendedName>
        <fullName evidence="2 8">GTPase Der</fullName>
    </recommendedName>
    <alternativeName>
        <fullName evidence="7 8">GTP-binding protein EngA</fullName>
    </alternativeName>
</protein>
<dbReference type="STRING" id="261392.SAMN02745149_00157"/>
<dbReference type="NCBIfam" id="TIGR00231">
    <property type="entry name" value="small_GTP"/>
    <property type="match status" value="2"/>
</dbReference>
<keyword evidence="6 8" id="KW-0342">GTP-binding</keyword>
<dbReference type="SUPFAM" id="SSF52540">
    <property type="entry name" value="P-loop containing nucleoside triphosphate hydrolases"/>
    <property type="match status" value="2"/>
</dbReference>
<dbReference type="AlphaFoldDB" id="A0A1T4JHL3"/>
<evidence type="ECO:0000256" key="4">
    <source>
        <dbReference type="ARBA" id="ARBA00022737"/>
    </source>
</evidence>
<dbReference type="CDD" id="cd01894">
    <property type="entry name" value="EngA1"/>
    <property type="match status" value="1"/>
</dbReference>
<evidence type="ECO:0000256" key="7">
    <source>
        <dbReference type="ARBA" id="ARBA00032345"/>
    </source>
</evidence>
<dbReference type="PANTHER" id="PTHR43834">
    <property type="entry name" value="GTPASE DER"/>
    <property type="match status" value="1"/>
</dbReference>
<evidence type="ECO:0000313" key="12">
    <source>
        <dbReference type="EMBL" id="SJZ29654.1"/>
    </source>
</evidence>
<evidence type="ECO:0000256" key="5">
    <source>
        <dbReference type="ARBA" id="ARBA00022741"/>
    </source>
</evidence>
<evidence type="ECO:0000256" key="1">
    <source>
        <dbReference type="ARBA" id="ARBA00008279"/>
    </source>
</evidence>
<keyword evidence="3 8" id="KW-0690">Ribosome biogenesis</keyword>
<comment type="similarity">
    <text evidence="1 8 9 10">Belongs to the TRAFAC class TrmE-Era-EngA-EngB-Septin-like GTPase superfamily. EngA (Der) GTPase family.</text>
</comment>
<evidence type="ECO:0000256" key="9">
    <source>
        <dbReference type="PROSITE-ProRule" id="PRU01049"/>
    </source>
</evidence>
<organism evidence="12 13">
    <name type="scientific">Treponema porcinum</name>
    <dbReference type="NCBI Taxonomy" id="261392"/>
    <lineage>
        <taxon>Bacteria</taxon>
        <taxon>Pseudomonadati</taxon>
        <taxon>Spirochaetota</taxon>
        <taxon>Spirochaetia</taxon>
        <taxon>Spirochaetales</taxon>
        <taxon>Treponemataceae</taxon>
        <taxon>Treponema</taxon>
    </lineage>
</organism>
<dbReference type="Pfam" id="PF01926">
    <property type="entry name" value="MMR_HSR1"/>
    <property type="match status" value="2"/>
</dbReference>
<evidence type="ECO:0000256" key="2">
    <source>
        <dbReference type="ARBA" id="ARBA00020953"/>
    </source>
</evidence>
<reference evidence="12 13" key="1">
    <citation type="submission" date="2017-02" db="EMBL/GenBank/DDBJ databases">
        <authorList>
            <person name="Peterson S.W."/>
        </authorList>
    </citation>
    <scope>NUCLEOTIDE SEQUENCE [LARGE SCALE GENOMIC DNA]</scope>
    <source>
        <strain evidence="12 13">ATCC BAA-908</strain>
    </source>
</reference>
<dbReference type="RefSeq" id="WP_078932076.1">
    <property type="nucleotide sequence ID" value="NZ_FUWG01000002.1"/>
</dbReference>
<proteinExistence type="inferred from homology"/>
<evidence type="ECO:0000259" key="11">
    <source>
        <dbReference type="PROSITE" id="PS51712"/>
    </source>
</evidence>
<feature type="binding site" evidence="8">
    <location>
        <begin position="162"/>
        <end position="165"/>
    </location>
    <ligand>
        <name>GTP</name>
        <dbReference type="ChEBI" id="CHEBI:37565"/>
        <label>1</label>
    </ligand>
</feature>
<dbReference type="InterPro" id="IPR016484">
    <property type="entry name" value="GTPase_Der"/>
</dbReference>
<dbReference type="PRINTS" id="PR00326">
    <property type="entry name" value="GTP1OBG"/>
</dbReference>
<dbReference type="Pfam" id="PF14714">
    <property type="entry name" value="KH_dom-like"/>
    <property type="match status" value="1"/>
</dbReference>
<dbReference type="InterPro" id="IPR031166">
    <property type="entry name" value="G_ENGA"/>
</dbReference>
<comment type="function">
    <text evidence="8 10">GTPase that plays an essential role in the late steps of ribosome biogenesis.</text>
</comment>
<gene>
    <name evidence="8" type="primary">der</name>
    <name evidence="12" type="ORF">SAMN02745149_00157</name>
</gene>
<feature type="domain" description="EngA-type G" evidence="11">
    <location>
        <begin position="221"/>
        <end position="396"/>
    </location>
</feature>
<dbReference type="Gene3D" id="3.30.300.20">
    <property type="match status" value="1"/>
</dbReference>
<dbReference type="GeneID" id="78315481"/>
<evidence type="ECO:0000256" key="6">
    <source>
        <dbReference type="ARBA" id="ARBA00023134"/>
    </source>
</evidence>
<dbReference type="GO" id="GO:0042254">
    <property type="term" value="P:ribosome biogenesis"/>
    <property type="evidence" value="ECO:0007669"/>
    <property type="project" value="UniProtKB-KW"/>
</dbReference>
<dbReference type="PROSITE" id="PS51712">
    <property type="entry name" value="G_ENGA"/>
    <property type="match status" value="1"/>
</dbReference>
<evidence type="ECO:0000256" key="10">
    <source>
        <dbReference type="RuleBase" id="RU004481"/>
    </source>
</evidence>
<sequence>MAKKKAKPDFSKPKNAGKIQELLENTEERVNGAAKKQYEGLPLLVIAGRPNVGKSTLFNRFMQRRLAIVDPTPGVTRDPVEGTAMINGKPVHIVDTGGYKLQRDEGTMEAVLDELVVERSLEMIEKADVILLLLEAGQITGEDEEFIIQLRPHWNKVIAAVNKTEGGKNESVSWNYAQFGFKNLFFISAEHGDNIADLSKCLVSKLDFSNVREITEEEIPIRIALMGKPNTGKSTLSNRLTHSNASIVSDYAGTTRDTIEGGFSYGGKNFIVLDTAGIRRKARVHENVEYYSVNRAIKTLDRCDIVFLMIDAQEGLSEQDKKICSLAFERGRGIIFILNKWDTQEQDRKTFRKTREWINIMFGQMEYAPILPLSALNGTGIKDLLNEAIEIYKQLNHKVETAALNMALKDWLFKYPPPASKTAHFKIRYMTQKSTNPVNFLIFATRPEVVPETYITFLKNRIREDLGFDKIPVQLEMKASRQKWEDRFDS</sequence>
<dbReference type="EMBL" id="FUWG01000002">
    <property type="protein sequence ID" value="SJZ29654.1"/>
    <property type="molecule type" value="Genomic_DNA"/>
</dbReference>
<accession>A0A1T4JHL3</accession>
<keyword evidence="5 8" id="KW-0547">Nucleotide-binding</keyword>
<dbReference type="FunFam" id="3.40.50.300:FF:000040">
    <property type="entry name" value="GTPase Der"/>
    <property type="match status" value="1"/>
</dbReference>
<dbReference type="NCBIfam" id="TIGR03594">
    <property type="entry name" value="GTPase_EngA"/>
    <property type="match status" value="1"/>
</dbReference>
<evidence type="ECO:0000313" key="13">
    <source>
        <dbReference type="Proteomes" id="UP000190423"/>
    </source>
</evidence>
<feature type="binding site" evidence="8">
    <location>
        <begin position="339"/>
        <end position="342"/>
    </location>
    <ligand>
        <name>GTP</name>
        <dbReference type="ChEBI" id="CHEBI:37565"/>
        <label>2</label>
    </ligand>
</feature>
<dbReference type="GO" id="GO:0005525">
    <property type="term" value="F:GTP binding"/>
    <property type="evidence" value="ECO:0007669"/>
    <property type="project" value="UniProtKB-UniRule"/>
</dbReference>